<dbReference type="InterPro" id="IPR035513">
    <property type="entry name" value="Invertase/methylesterase_inhib"/>
</dbReference>
<dbReference type="EC" id="3.1.1.11" evidence="9"/>
<dbReference type="PANTHER" id="PTHR31707">
    <property type="entry name" value="PECTINESTERASE"/>
    <property type="match status" value="1"/>
</dbReference>
<feature type="domain" description="Pectinesterase inhibitor" evidence="10">
    <location>
        <begin position="1"/>
        <end position="133"/>
    </location>
</feature>
<dbReference type="FunFam" id="2.160.20.10:FF:000001">
    <property type="entry name" value="Pectinesterase"/>
    <property type="match status" value="1"/>
</dbReference>
<dbReference type="InterPro" id="IPR000070">
    <property type="entry name" value="Pectinesterase_cat"/>
</dbReference>
<evidence type="ECO:0000256" key="5">
    <source>
        <dbReference type="ARBA" id="ARBA00022512"/>
    </source>
</evidence>
<dbReference type="Pfam" id="PF01095">
    <property type="entry name" value="Pectinesterase"/>
    <property type="match status" value="1"/>
</dbReference>
<comment type="similarity">
    <text evidence="4">In the C-terminal section; belongs to the pectinesterase family.</text>
</comment>
<dbReference type="Proteomes" id="UP000593562">
    <property type="component" value="Unassembled WGS sequence"/>
</dbReference>
<comment type="subcellular location">
    <subcellularLocation>
        <location evidence="1">Secreted</location>
        <location evidence="1">Cell wall</location>
    </subcellularLocation>
</comment>
<dbReference type="InParanoid" id="A0A7J7DD75"/>
<proteinExistence type="inferred from homology"/>
<dbReference type="InterPro" id="IPR033131">
    <property type="entry name" value="Pectinesterase_Asp_AS"/>
</dbReference>
<dbReference type="GO" id="GO:0042545">
    <property type="term" value="P:cell wall modification"/>
    <property type="evidence" value="ECO:0007669"/>
    <property type="project" value="UniProtKB-UniRule"/>
</dbReference>
<evidence type="ECO:0000256" key="6">
    <source>
        <dbReference type="ARBA" id="ARBA00022801"/>
    </source>
</evidence>
<organism evidence="11 12">
    <name type="scientific">Tripterygium wilfordii</name>
    <name type="common">Thunder God vine</name>
    <dbReference type="NCBI Taxonomy" id="458696"/>
    <lineage>
        <taxon>Eukaryota</taxon>
        <taxon>Viridiplantae</taxon>
        <taxon>Streptophyta</taxon>
        <taxon>Embryophyta</taxon>
        <taxon>Tracheophyta</taxon>
        <taxon>Spermatophyta</taxon>
        <taxon>Magnoliopsida</taxon>
        <taxon>eudicotyledons</taxon>
        <taxon>Gunneridae</taxon>
        <taxon>Pentapetalae</taxon>
        <taxon>rosids</taxon>
        <taxon>fabids</taxon>
        <taxon>Celastrales</taxon>
        <taxon>Celastraceae</taxon>
        <taxon>Tripterygium</taxon>
    </lineage>
</organism>
<comment type="pathway">
    <text evidence="2 9">Glycan metabolism; pectin degradation; 2-dehydro-3-deoxy-D-gluconate from pectin: step 1/5.</text>
</comment>
<evidence type="ECO:0000256" key="7">
    <source>
        <dbReference type="ARBA" id="ARBA00023085"/>
    </source>
</evidence>
<dbReference type="InterPro" id="IPR012334">
    <property type="entry name" value="Pectin_lyas_fold"/>
</dbReference>
<gene>
    <name evidence="11" type="ORF">HS088_TW08G00907</name>
</gene>
<dbReference type="Gene3D" id="2.160.20.10">
    <property type="entry name" value="Single-stranded right-handed beta-helix, Pectin lyase-like"/>
    <property type="match status" value="1"/>
</dbReference>
<dbReference type="SUPFAM" id="SSF101148">
    <property type="entry name" value="Plant invertase/pectin methylesterase inhibitor"/>
    <property type="match status" value="1"/>
</dbReference>
<keyword evidence="5" id="KW-0964">Secreted</keyword>
<evidence type="ECO:0000256" key="1">
    <source>
        <dbReference type="ARBA" id="ARBA00004191"/>
    </source>
</evidence>
<comment type="catalytic activity">
    <reaction evidence="9">
        <text>[(1-&gt;4)-alpha-D-galacturonosyl methyl ester](n) + n H2O = [(1-&gt;4)-alpha-D-galacturonosyl](n) + n methanol + n H(+)</text>
        <dbReference type="Rhea" id="RHEA:22380"/>
        <dbReference type="Rhea" id="RHEA-COMP:14570"/>
        <dbReference type="Rhea" id="RHEA-COMP:14573"/>
        <dbReference type="ChEBI" id="CHEBI:15377"/>
        <dbReference type="ChEBI" id="CHEBI:15378"/>
        <dbReference type="ChEBI" id="CHEBI:17790"/>
        <dbReference type="ChEBI" id="CHEBI:140522"/>
        <dbReference type="ChEBI" id="CHEBI:140523"/>
        <dbReference type="EC" id="3.1.1.11"/>
    </reaction>
</comment>
<evidence type="ECO:0000256" key="9">
    <source>
        <dbReference type="RuleBase" id="RU000589"/>
    </source>
</evidence>
<dbReference type="EMBL" id="JAAARO010000008">
    <property type="protein sequence ID" value="KAF5744307.1"/>
    <property type="molecule type" value="Genomic_DNA"/>
</dbReference>
<dbReference type="Pfam" id="PF04043">
    <property type="entry name" value="PMEI"/>
    <property type="match status" value="1"/>
</dbReference>
<dbReference type="FunCoup" id="A0A7J7DD75">
    <property type="interactions" value="95"/>
</dbReference>
<comment type="caution">
    <text evidence="11">The sequence shown here is derived from an EMBL/GenBank/DDBJ whole genome shotgun (WGS) entry which is preliminary data.</text>
</comment>
<keyword evidence="7 9" id="KW-0063">Aspartyl esterase</keyword>
<comment type="similarity">
    <text evidence="3">In the N-terminal section; belongs to the PMEI family.</text>
</comment>
<dbReference type="GO" id="GO:0004857">
    <property type="term" value="F:enzyme inhibitor activity"/>
    <property type="evidence" value="ECO:0007669"/>
    <property type="project" value="InterPro"/>
</dbReference>
<evidence type="ECO:0000256" key="4">
    <source>
        <dbReference type="ARBA" id="ARBA00007786"/>
    </source>
</evidence>
<dbReference type="UniPathway" id="UPA00545">
    <property type="reaction ID" value="UER00823"/>
</dbReference>
<evidence type="ECO:0000256" key="2">
    <source>
        <dbReference type="ARBA" id="ARBA00005184"/>
    </source>
</evidence>
<sequence>MSTTCVTMTTVLFLLLATTKTPLALQELEAIQALTLDSKSWVQFYATKLRDSNQNGQVGVALSDCARFYDENEYMLGTLLGGGDYTSDDARTWLSGVLTNHRTCLDGLDDRGFDQRFEGAKNLTVLLGEALALSDAIANNAQTRGLPLPPDQNSGPLLTSWNPSTSKANFIVAKDGSGTHNTINDVVNAVVGMGKMREQRVVIYVKAGVYKEKVEIDMYTRNIMLVGDGIDRTIVTGNRNYIDGYSTTNSATFGVSGNGFWARDITFENTAGPEKDQAVALRVSSDRAVFYRCSFKGYQDTLYVLSQRQFFRDCHIYGTIDFIFGNAQVVFQNCDIFVRRPLSHQSNMVTAQGRQAANEDTGISILESRVRPAPEFVGVKNSFKSYLGRPWKQYSRTVFMKTDLDGLIDPEGWREWRGNFALSTLFYAEYMNIGAGASTAGRVRWPGYHVLNSPQEAIPFTVKGFIQGDLWIPQTGVPFNQGI</sequence>
<dbReference type="GO" id="GO:0045490">
    <property type="term" value="P:pectin catabolic process"/>
    <property type="evidence" value="ECO:0007669"/>
    <property type="project" value="UniProtKB-UniRule"/>
</dbReference>
<keyword evidence="9" id="KW-0732">Signal</keyword>
<dbReference type="InterPro" id="IPR006501">
    <property type="entry name" value="Pectinesterase_inhib_dom"/>
</dbReference>
<protein>
    <recommendedName>
        <fullName evidence="9">Pectinesterase</fullName>
        <ecNumber evidence="9">3.1.1.11</ecNumber>
    </recommendedName>
</protein>
<dbReference type="InterPro" id="IPR011050">
    <property type="entry name" value="Pectin_lyase_fold/virulence"/>
</dbReference>
<evidence type="ECO:0000259" key="10">
    <source>
        <dbReference type="SMART" id="SM00856"/>
    </source>
</evidence>
<evidence type="ECO:0000313" key="11">
    <source>
        <dbReference type="EMBL" id="KAF5744307.1"/>
    </source>
</evidence>
<dbReference type="SMART" id="SM00856">
    <property type="entry name" value="PMEI"/>
    <property type="match status" value="1"/>
</dbReference>
<feature type="chain" id="PRO_5029938655" description="Pectinesterase" evidence="9">
    <location>
        <begin position="25"/>
        <end position="483"/>
    </location>
</feature>
<keyword evidence="5" id="KW-0134">Cell wall</keyword>
<evidence type="ECO:0000313" key="12">
    <source>
        <dbReference type="Proteomes" id="UP000593562"/>
    </source>
</evidence>
<accession>A0A7J7DD75</accession>
<name>A0A7J7DD75_TRIWF</name>
<feature type="active site" evidence="8">
    <location>
        <position position="321"/>
    </location>
</feature>
<dbReference type="AlphaFoldDB" id="A0A7J7DD75"/>
<keyword evidence="12" id="KW-1185">Reference proteome</keyword>
<evidence type="ECO:0000256" key="8">
    <source>
        <dbReference type="PROSITE-ProRule" id="PRU10040"/>
    </source>
</evidence>
<dbReference type="SUPFAM" id="SSF51126">
    <property type="entry name" value="Pectin lyase-like"/>
    <property type="match status" value="1"/>
</dbReference>
<dbReference type="PROSITE" id="PS00503">
    <property type="entry name" value="PECTINESTERASE_2"/>
    <property type="match status" value="1"/>
</dbReference>
<dbReference type="Gene3D" id="1.20.140.40">
    <property type="entry name" value="Invertase/pectin methylesterase inhibitor family protein"/>
    <property type="match status" value="1"/>
</dbReference>
<dbReference type="GO" id="GO:0030599">
    <property type="term" value="F:pectinesterase activity"/>
    <property type="evidence" value="ECO:0007669"/>
    <property type="project" value="UniProtKB-UniRule"/>
</dbReference>
<evidence type="ECO:0000256" key="3">
    <source>
        <dbReference type="ARBA" id="ARBA00006027"/>
    </source>
</evidence>
<feature type="signal peptide" evidence="9">
    <location>
        <begin position="1"/>
        <end position="24"/>
    </location>
</feature>
<reference evidence="11 12" key="1">
    <citation type="journal article" date="2020" name="Nat. Commun.">
        <title>Genome of Tripterygium wilfordii and identification of cytochrome P450 involved in triptolide biosynthesis.</title>
        <authorList>
            <person name="Tu L."/>
            <person name="Su P."/>
            <person name="Zhang Z."/>
            <person name="Gao L."/>
            <person name="Wang J."/>
            <person name="Hu T."/>
            <person name="Zhou J."/>
            <person name="Zhang Y."/>
            <person name="Zhao Y."/>
            <person name="Liu Y."/>
            <person name="Song Y."/>
            <person name="Tong Y."/>
            <person name="Lu Y."/>
            <person name="Yang J."/>
            <person name="Xu C."/>
            <person name="Jia M."/>
            <person name="Peters R.J."/>
            <person name="Huang L."/>
            <person name="Gao W."/>
        </authorList>
    </citation>
    <scope>NUCLEOTIDE SEQUENCE [LARGE SCALE GENOMIC DNA]</scope>
    <source>
        <strain evidence="12">cv. XIE 37</strain>
        <tissue evidence="11">Leaf</tissue>
    </source>
</reference>
<keyword evidence="6 9" id="KW-0378">Hydrolase</keyword>
<dbReference type="CDD" id="cd15799">
    <property type="entry name" value="PMEI-like_4"/>
    <property type="match status" value="1"/>
</dbReference>